<dbReference type="RefSeq" id="WP_130415549.1">
    <property type="nucleotide sequence ID" value="NZ_SGWX01000001.1"/>
</dbReference>
<keyword evidence="3" id="KW-1185">Reference proteome</keyword>
<sequence length="144" mass="15819">MTHTTLHLVTAEPGVYAVHSTSPTVYLIDTRPGRPYVMRARGGAGATRFVGDGEWWPLVELISYPDLSDPTAIDREDFVPDVVRVGRRHRYTWDPGLLFDDQWRLARAAEHVDGPLSAEDLAALTPTDSPTDPPASDPEGSITP</sequence>
<name>A0A4Q7M5I9_9MICO</name>
<evidence type="ECO:0000313" key="3">
    <source>
        <dbReference type="Proteomes" id="UP000293852"/>
    </source>
</evidence>
<accession>A0A4Q7M5I9</accession>
<dbReference type="AlphaFoldDB" id="A0A4Q7M5I9"/>
<evidence type="ECO:0000256" key="1">
    <source>
        <dbReference type="SAM" id="MobiDB-lite"/>
    </source>
</evidence>
<organism evidence="2 3">
    <name type="scientific">Xylanimonas ulmi</name>
    <dbReference type="NCBI Taxonomy" id="228973"/>
    <lineage>
        <taxon>Bacteria</taxon>
        <taxon>Bacillati</taxon>
        <taxon>Actinomycetota</taxon>
        <taxon>Actinomycetes</taxon>
        <taxon>Micrococcales</taxon>
        <taxon>Promicromonosporaceae</taxon>
        <taxon>Xylanimonas</taxon>
    </lineage>
</organism>
<comment type="caution">
    <text evidence="2">The sequence shown here is derived from an EMBL/GenBank/DDBJ whole genome shotgun (WGS) entry which is preliminary data.</text>
</comment>
<dbReference type="EMBL" id="SGWX01000001">
    <property type="protein sequence ID" value="RZS62247.1"/>
    <property type="molecule type" value="Genomic_DNA"/>
</dbReference>
<dbReference type="Proteomes" id="UP000293852">
    <property type="component" value="Unassembled WGS sequence"/>
</dbReference>
<reference evidence="2 3" key="1">
    <citation type="submission" date="2019-02" db="EMBL/GenBank/DDBJ databases">
        <title>Sequencing the genomes of 1000 actinobacteria strains.</title>
        <authorList>
            <person name="Klenk H.-P."/>
        </authorList>
    </citation>
    <scope>NUCLEOTIDE SEQUENCE [LARGE SCALE GENOMIC DNA]</scope>
    <source>
        <strain evidence="2 3">DSM 16932</strain>
    </source>
</reference>
<feature type="region of interest" description="Disordered" evidence="1">
    <location>
        <begin position="117"/>
        <end position="144"/>
    </location>
</feature>
<evidence type="ECO:0000313" key="2">
    <source>
        <dbReference type="EMBL" id="RZS62247.1"/>
    </source>
</evidence>
<proteinExistence type="predicted"/>
<dbReference type="OrthoDB" id="4825967at2"/>
<gene>
    <name evidence="2" type="ORF">EV386_2572</name>
</gene>
<protein>
    <submittedName>
        <fullName evidence="2">Uncharacterized protein</fullName>
    </submittedName>
</protein>